<sequence>MGGNISAQSLLNAYRNGFYPLPTDDPDTAEENEVRYSDLVDSGNIRIMPTEHPLGPYATRWWNPDSRPVIAPNEAHLSKTLRRLLRNTYDWTTTADTAFAQVVDACAAERQPPWLTGSLKTALLELHEQGWAHSVEVWSGAELIAGVFGIAFGSVFSIDSTFHTVNDAGKIAFADAQDRLSGNPGVLLDLQWPQHYLGSLGAHWKSRTEYLGTVGDIDARVAFSTDRRPAARLAPAAVSVPRSKQSGKN</sequence>
<dbReference type="GO" id="GO:0005737">
    <property type="term" value="C:cytoplasm"/>
    <property type="evidence" value="ECO:0007669"/>
    <property type="project" value="TreeGrafter"/>
</dbReference>
<evidence type="ECO:0000256" key="2">
    <source>
        <dbReference type="ARBA" id="ARBA00022679"/>
    </source>
</evidence>
<dbReference type="InterPro" id="IPR042203">
    <property type="entry name" value="Leu/Phe-tRNA_Trfase_C"/>
</dbReference>
<dbReference type="Pfam" id="PF03588">
    <property type="entry name" value="Leu_Phe_trans"/>
    <property type="match status" value="1"/>
</dbReference>
<evidence type="ECO:0000313" key="5">
    <source>
        <dbReference type="Proteomes" id="UP000317940"/>
    </source>
</evidence>
<evidence type="ECO:0000256" key="1">
    <source>
        <dbReference type="ARBA" id="ARBA00022490"/>
    </source>
</evidence>
<keyword evidence="3" id="KW-0012">Acyltransferase</keyword>
<organism evidence="4 5">
    <name type="scientific">Kitasatospora viridis</name>
    <dbReference type="NCBI Taxonomy" id="281105"/>
    <lineage>
        <taxon>Bacteria</taxon>
        <taxon>Bacillati</taxon>
        <taxon>Actinomycetota</taxon>
        <taxon>Actinomycetes</taxon>
        <taxon>Kitasatosporales</taxon>
        <taxon>Streptomycetaceae</taxon>
        <taxon>Kitasatospora</taxon>
    </lineage>
</organism>
<dbReference type="SUPFAM" id="SSF55729">
    <property type="entry name" value="Acyl-CoA N-acyltransferases (Nat)"/>
    <property type="match status" value="1"/>
</dbReference>
<reference evidence="4 5" key="1">
    <citation type="submission" date="2019-06" db="EMBL/GenBank/DDBJ databases">
        <title>Sequencing the genomes of 1000 actinobacteria strains.</title>
        <authorList>
            <person name="Klenk H.-P."/>
        </authorList>
    </citation>
    <scope>NUCLEOTIDE SEQUENCE [LARGE SCALE GENOMIC DNA]</scope>
    <source>
        <strain evidence="4 5">DSM 44826</strain>
    </source>
</reference>
<keyword evidence="1" id="KW-0963">Cytoplasm</keyword>
<dbReference type="Proteomes" id="UP000317940">
    <property type="component" value="Unassembled WGS sequence"/>
</dbReference>
<dbReference type="InterPro" id="IPR016181">
    <property type="entry name" value="Acyl_CoA_acyltransferase"/>
</dbReference>
<name>A0A561UMZ7_9ACTN</name>
<comment type="caution">
    <text evidence="4">The sequence shown here is derived from an EMBL/GenBank/DDBJ whole genome shotgun (WGS) entry which is preliminary data.</text>
</comment>
<evidence type="ECO:0000313" key="4">
    <source>
        <dbReference type="EMBL" id="TWG00732.1"/>
    </source>
</evidence>
<dbReference type="PANTHER" id="PTHR30098:SF2">
    <property type="entry name" value="LEUCYL_PHENYLALANYL-TRNA--PROTEIN TRANSFERASE"/>
    <property type="match status" value="1"/>
</dbReference>
<gene>
    <name evidence="4" type="ORF">FHX73_114612</name>
</gene>
<dbReference type="GO" id="GO:0008914">
    <property type="term" value="F:leucyl-tRNA--protein transferase activity"/>
    <property type="evidence" value="ECO:0007669"/>
    <property type="project" value="InterPro"/>
</dbReference>
<dbReference type="InterPro" id="IPR004616">
    <property type="entry name" value="Leu/Phe-tRNA_Trfase"/>
</dbReference>
<dbReference type="Gene3D" id="3.40.630.70">
    <property type="entry name" value="Leucyl/phenylalanyl-tRNA-protein transferase, C-terminal domain"/>
    <property type="match status" value="1"/>
</dbReference>
<dbReference type="PANTHER" id="PTHR30098">
    <property type="entry name" value="LEUCYL/PHENYLALANYL-TRNA--PROTEIN TRANSFERASE"/>
    <property type="match status" value="1"/>
</dbReference>
<keyword evidence="5" id="KW-1185">Reference proteome</keyword>
<keyword evidence="2 4" id="KW-0808">Transferase</keyword>
<evidence type="ECO:0000256" key="3">
    <source>
        <dbReference type="ARBA" id="ARBA00023315"/>
    </source>
</evidence>
<dbReference type="EMBL" id="VIWT01000001">
    <property type="protein sequence ID" value="TWG00732.1"/>
    <property type="molecule type" value="Genomic_DNA"/>
</dbReference>
<dbReference type="GO" id="GO:0030163">
    <property type="term" value="P:protein catabolic process"/>
    <property type="evidence" value="ECO:0007669"/>
    <property type="project" value="InterPro"/>
</dbReference>
<dbReference type="AlphaFoldDB" id="A0A561UMZ7"/>
<accession>A0A561UMZ7</accession>
<protein>
    <submittedName>
        <fullName evidence="4">Leucyl/phenylalanyl-tRNA--protein transferase</fullName>
    </submittedName>
</protein>
<proteinExistence type="predicted"/>